<name>W0FP01_9BACT</name>
<dbReference type="InterPro" id="IPR011004">
    <property type="entry name" value="Trimer_LpxA-like_sf"/>
</dbReference>
<accession>W0FP01</accession>
<protein>
    <submittedName>
        <fullName evidence="1">Hexapeptide transferase family protein</fullName>
    </submittedName>
</protein>
<dbReference type="InterPro" id="IPR001451">
    <property type="entry name" value="Hexapep"/>
</dbReference>
<evidence type="ECO:0000313" key="1">
    <source>
        <dbReference type="EMBL" id="AHF24547.1"/>
    </source>
</evidence>
<dbReference type="PANTHER" id="PTHR43300">
    <property type="entry name" value="ACETYLTRANSFERASE"/>
    <property type="match status" value="1"/>
</dbReference>
<dbReference type="PANTHER" id="PTHR43300:SF11">
    <property type="entry name" value="ACETYLTRANSFERASE RV3034C-RELATED"/>
    <property type="match status" value="1"/>
</dbReference>
<dbReference type="Gene3D" id="2.160.10.10">
    <property type="entry name" value="Hexapeptide repeat proteins"/>
    <property type="match status" value="1"/>
</dbReference>
<dbReference type="SUPFAM" id="SSF51161">
    <property type="entry name" value="Trimeric LpxA-like enzymes"/>
    <property type="match status" value="1"/>
</dbReference>
<reference evidence="1" key="1">
    <citation type="journal article" date="2013" name="PLoS ONE">
        <title>Metagenomic insights into the carbohydrate-active enzymes carried by the microorganisms adhering to solid digesta in the rumen of cows.</title>
        <authorList>
            <person name="Wang L."/>
            <person name="Hatem A."/>
            <person name="Catalyurek U.V."/>
            <person name="Morrison M."/>
            <person name="Yu Z."/>
        </authorList>
    </citation>
    <scope>NUCLEOTIDE SEQUENCE</scope>
</reference>
<dbReference type="AlphaFoldDB" id="W0FP01"/>
<dbReference type="InterPro" id="IPR050179">
    <property type="entry name" value="Trans_hexapeptide_repeat"/>
</dbReference>
<organism evidence="1">
    <name type="scientific">uncultured bacterium Contig248</name>
    <dbReference type="NCBI Taxonomy" id="1393544"/>
    <lineage>
        <taxon>Bacteria</taxon>
        <taxon>environmental samples</taxon>
    </lineage>
</organism>
<proteinExistence type="predicted"/>
<dbReference type="GO" id="GO:0016740">
    <property type="term" value="F:transferase activity"/>
    <property type="evidence" value="ECO:0007669"/>
    <property type="project" value="UniProtKB-KW"/>
</dbReference>
<dbReference type="EMBL" id="KC246797">
    <property type="protein sequence ID" value="AHF24547.1"/>
    <property type="molecule type" value="Genomic_DNA"/>
</dbReference>
<dbReference type="Pfam" id="PF00132">
    <property type="entry name" value="Hexapep"/>
    <property type="match status" value="1"/>
</dbReference>
<keyword evidence="1" id="KW-0808">Transferase</keyword>
<sequence>MGGIGENCKWGPWLLPPYAKLIKLHDNVVVHKSARLVPHDMLNSFLSTAYPEADFGHREKLGCIELMDNVYIAMNVTIMPNVRINRNCIISAGSVVTSDIPENSIASGIPAKPTGRFDMFVALRKMGKSQTVAFKNQELPDEIAAKEWERFESHR</sequence>